<keyword evidence="6" id="KW-0961">Cell wall biogenesis/degradation</keyword>
<keyword evidence="8" id="KW-1185">Reference proteome</keyword>
<keyword evidence="5" id="KW-0456">Lyase</keyword>
<evidence type="ECO:0000313" key="7">
    <source>
        <dbReference type="EMBL" id="AKJ29532.1"/>
    </source>
</evidence>
<dbReference type="STRING" id="413882.AAW51_2841"/>
<evidence type="ECO:0000256" key="4">
    <source>
        <dbReference type="ARBA" id="ARBA00023136"/>
    </source>
</evidence>
<reference evidence="7 8" key="1">
    <citation type="submission" date="2015-05" db="EMBL/GenBank/DDBJ databases">
        <authorList>
            <person name="Tang B."/>
            <person name="Yu Y."/>
        </authorList>
    </citation>
    <scope>NUCLEOTIDE SEQUENCE [LARGE SCALE GENOMIC DNA]</scope>
    <source>
        <strain evidence="7 8">DSM 7029</strain>
    </source>
</reference>
<evidence type="ECO:0000256" key="6">
    <source>
        <dbReference type="ARBA" id="ARBA00023316"/>
    </source>
</evidence>
<dbReference type="PATRIC" id="fig|413882.6.peg.2963"/>
<evidence type="ECO:0008006" key="9">
    <source>
        <dbReference type="Google" id="ProtNLM"/>
    </source>
</evidence>
<dbReference type="AlphaFoldDB" id="A0A0G3BJH6"/>
<evidence type="ECO:0000256" key="2">
    <source>
        <dbReference type="ARBA" id="ARBA00022692"/>
    </source>
</evidence>
<name>A0A0G3BJH6_9BURK</name>
<protein>
    <recommendedName>
        <fullName evidence="9">Aminodeoxychorismate lyase</fullName>
    </recommendedName>
</protein>
<evidence type="ECO:0000256" key="1">
    <source>
        <dbReference type="ARBA" id="ARBA00022475"/>
    </source>
</evidence>
<keyword evidence="2" id="KW-0812">Transmembrane</keyword>
<dbReference type="GO" id="GO:0071555">
    <property type="term" value="P:cell wall organization"/>
    <property type="evidence" value="ECO:0007669"/>
    <property type="project" value="UniProtKB-KW"/>
</dbReference>
<dbReference type="Pfam" id="PF02618">
    <property type="entry name" value="YceG"/>
    <property type="match status" value="1"/>
</dbReference>
<dbReference type="PANTHER" id="PTHR30518:SF2">
    <property type="entry name" value="ENDOLYTIC MUREIN TRANSGLYCOSYLASE"/>
    <property type="match status" value="1"/>
</dbReference>
<dbReference type="InterPro" id="IPR003770">
    <property type="entry name" value="MLTG-like"/>
</dbReference>
<accession>A0A0G3BJH6</accession>
<evidence type="ECO:0000256" key="3">
    <source>
        <dbReference type="ARBA" id="ARBA00022989"/>
    </source>
</evidence>
<gene>
    <name evidence="7" type="ORF">AAW51_2841</name>
</gene>
<evidence type="ECO:0000256" key="5">
    <source>
        <dbReference type="ARBA" id="ARBA00023239"/>
    </source>
</evidence>
<keyword evidence="4" id="KW-0472">Membrane</keyword>
<sequence length="177" mass="19290">MRFLKRLFGALVLLALLSVVLSGAAAYWWLQQPLPLKSASVEFSVEAGMTPRQIANGWVAAGIDTPALVLYEWFRWSGQARKIRAGSYEVGAGTTPRALLQKMVLGDQTLATVRLIEGWTFRQWRAELARTQTLRSTITAMSDEQVMEALGAPGQHPEDGFSPIPMPTAAAAATSQC</sequence>
<keyword evidence="3" id="KW-1133">Transmembrane helix</keyword>
<dbReference type="Proteomes" id="UP000035352">
    <property type="component" value="Chromosome"/>
</dbReference>
<dbReference type="GO" id="GO:0016829">
    <property type="term" value="F:lyase activity"/>
    <property type="evidence" value="ECO:0007669"/>
    <property type="project" value="UniProtKB-KW"/>
</dbReference>
<keyword evidence="1" id="KW-1003">Cell membrane</keyword>
<dbReference type="KEGG" id="pbh:AAW51_2841"/>
<organism evidence="7 8">
    <name type="scientific">Caldimonas brevitalea</name>
    <dbReference type="NCBI Taxonomy" id="413882"/>
    <lineage>
        <taxon>Bacteria</taxon>
        <taxon>Pseudomonadati</taxon>
        <taxon>Pseudomonadota</taxon>
        <taxon>Betaproteobacteria</taxon>
        <taxon>Burkholderiales</taxon>
        <taxon>Sphaerotilaceae</taxon>
        <taxon>Caldimonas</taxon>
    </lineage>
</organism>
<dbReference type="PANTHER" id="PTHR30518">
    <property type="entry name" value="ENDOLYTIC MUREIN TRANSGLYCOSYLASE"/>
    <property type="match status" value="1"/>
</dbReference>
<dbReference type="Gene3D" id="3.30.1490.480">
    <property type="entry name" value="Endolytic murein transglycosylase"/>
    <property type="match status" value="1"/>
</dbReference>
<evidence type="ECO:0000313" key="8">
    <source>
        <dbReference type="Proteomes" id="UP000035352"/>
    </source>
</evidence>
<proteinExistence type="predicted"/>
<dbReference type="EMBL" id="CP011371">
    <property type="protein sequence ID" value="AKJ29532.1"/>
    <property type="molecule type" value="Genomic_DNA"/>
</dbReference>